<keyword evidence="2" id="KW-1185">Reference proteome</keyword>
<accession>A0ACB9TNC0</accession>
<name>A0ACB9TNC0_HOLOL</name>
<keyword evidence="1" id="KW-0689">Ribosomal protein</keyword>
<organism evidence="1 2">
    <name type="scientific">Holotrichia oblita</name>
    <name type="common">Chafer beetle</name>
    <dbReference type="NCBI Taxonomy" id="644536"/>
    <lineage>
        <taxon>Eukaryota</taxon>
        <taxon>Metazoa</taxon>
        <taxon>Ecdysozoa</taxon>
        <taxon>Arthropoda</taxon>
        <taxon>Hexapoda</taxon>
        <taxon>Insecta</taxon>
        <taxon>Pterygota</taxon>
        <taxon>Neoptera</taxon>
        <taxon>Endopterygota</taxon>
        <taxon>Coleoptera</taxon>
        <taxon>Polyphaga</taxon>
        <taxon>Scarabaeiformia</taxon>
        <taxon>Scarabaeidae</taxon>
        <taxon>Melolonthinae</taxon>
        <taxon>Holotrichia</taxon>
    </lineage>
</organism>
<protein>
    <submittedName>
        <fullName evidence="1">Ribosomal protein l9 n-terminal domain</fullName>
    </submittedName>
</protein>
<gene>
    <name evidence="1" type="ORF">MML48_2g00009408</name>
</gene>
<evidence type="ECO:0000313" key="2">
    <source>
        <dbReference type="Proteomes" id="UP001056778"/>
    </source>
</evidence>
<evidence type="ECO:0000313" key="1">
    <source>
        <dbReference type="EMBL" id="KAI4468305.1"/>
    </source>
</evidence>
<proteinExistence type="predicted"/>
<comment type="caution">
    <text evidence="1">The sequence shown here is derived from an EMBL/GenBank/DDBJ whole genome shotgun (WGS) entry which is preliminary data.</text>
</comment>
<dbReference type="EMBL" id="CM043016">
    <property type="protein sequence ID" value="KAI4468305.1"/>
    <property type="molecule type" value="Genomic_DNA"/>
</dbReference>
<dbReference type="Proteomes" id="UP001056778">
    <property type="component" value="Chromosome 2"/>
</dbReference>
<reference evidence="1" key="1">
    <citation type="submission" date="2022-04" db="EMBL/GenBank/DDBJ databases">
        <title>Chromosome-scale genome assembly of Holotrichia oblita Faldermann.</title>
        <authorList>
            <person name="Rongchong L."/>
        </authorList>
    </citation>
    <scope>NUCLEOTIDE SEQUENCE</scope>
    <source>
        <strain evidence="1">81SQS9</strain>
    </source>
</reference>
<keyword evidence="1" id="KW-0687">Ribonucleoprotein</keyword>
<sequence length="209" mass="24086">MWKSCAKGLSVVPEKLCLLQENIQNISRQQIRTTFILKRRTPPLLHKKGGPPKRLKNKHYVYDLVQDTNTLRQPNIDVILTEYVDGLGSKGERVSVKPYFAYNQLLLPCLAVYATPENIKNCDVIVSLFQTINIFSNKTISVVMNKEMPWTLQPWHVKASFRKCGYHVPEDTITMPTNIIQGPNMEFENKEFFVMVTVSIKIKYLEPNS</sequence>